<keyword evidence="4 6" id="KW-1133">Transmembrane helix</keyword>
<dbReference type="InterPro" id="IPR051447">
    <property type="entry name" value="Lipoprotein-release_system"/>
</dbReference>
<dbReference type="PANTHER" id="PTHR30489:SF0">
    <property type="entry name" value="LIPOPROTEIN-RELEASING SYSTEM TRANSMEMBRANE PROTEIN LOLE"/>
    <property type="match status" value="1"/>
</dbReference>
<keyword evidence="2" id="KW-1003">Cell membrane</keyword>
<feature type="transmembrane region" description="Helical" evidence="6">
    <location>
        <begin position="90"/>
        <end position="109"/>
    </location>
</feature>
<feature type="domain" description="ABC3 transporter permease C-terminal" evidence="7">
    <location>
        <begin position="3"/>
        <end position="112"/>
    </location>
</feature>
<accession>A0A381ZS44</accession>
<evidence type="ECO:0000313" key="8">
    <source>
        <dbReference type="EMBL" id="SVA91781.1"/>
    </source>
</evidence>
<evidence type="ECO:0000256" key="5">
    <source>
        <dbReference type="ARBA" id="ARBA00023136"/>
    </source>
</evidence>
<dbReference type="EMBL" id="UINC01022352">
    <property type="protein sequence ID" value="SVA91781.1"/>
    <property type="molecule type" value="Genomic_DNA"/>
</dbReference>
<feature type="transmembrane region" description="Helical" evidence="6">
    <location>
        <begin position="41"/>
        <end position="70"/>
    </location>
</feature>
<protein>
    <recommendedName>
        <fullName evidence="7">ABC3 transporter permease C-terminal domain-containing protein</fullName>
    </recommendedName>
</protein>
<evidence type="ECO:0000256" key="4">
    <source>
        <dbReference type="ARBA" id="ARBA00022989"/>
    </source>
</evidence>
<reference evidence="8" key="1">
    <citation type="submission" date="2018-05" db="EMBL/GenBank/DDBJ databases">
        <authorList>
            <person name="Lanie J.A."/>
            <person name="Ng W.-L."/>
            <person name="Kazmierczak K.M."/>
            <person name="Andrzejewski T.M."/>
            <person name="Davidsen T.M."/>
            <person name="Wayne K.J."/>
            <person name="Tettelin H."/>
            <person name="Glass J.I."/>
            <person name="Rusch D."/>
            <person name="Podicherti R."/>
            <person name="Tsui H.-C.T."/>
            <person name="Winkler M.E."/>
        </authorList>
    </citation>
    <scope>NUCLEOTIDE SEQUENCE</scope>
</reference>
<name>A0A381ZS44_9ZZZZ</name>
<dbReference type="GO" id="GO:0044874">
    <property type="term" value="P:lipoprotein localization to outer membrane"/>
    <property type="evidence" value="ECO:0007669"/>
    <property type="project" value="TreeGrafter"/>
</dbReference>
<sequence>ACFNLVTTLVLLTAQKAREFGILQVLGSNQRAIKSIIMYQGVLISSLGIISGLILGLFIIFFQNIFGFIPLPEDIYFTSHLPMVIQIKDIIAILVISFGMVITSIYISAKRTIVLSSIKSIFLDK</sequence>
<evidence type="ECO:0000256" key="3">
    <source>
        <dbReference type="ARBA" id="ARBA00022692"/>
    </source>
</evidence>
<keyword evidence="5 6" id="KW-0472">Membrane</keyword>
<proteinExistence type="predicted"/>
<evidence type="ECO:0000259" key="7">
    <source>
        <dbReference type="Pfam" id="PF02687"/>
    </source>
</evidence>
<gene>
    <name evidence="8" type="ORF">METZ01_LOCUS144635</name>
</gene>
<dbReference type="Pfam" id="PF02687">
    <property type="entry name" value="FtsX"/>
    <property type="match status" value="1"/>
</dbReference>
<keyword evidence="3 6" id="KW-0812">Transmembrane</keyword>
<evidence type="ECO:0000256" key="1">
    <source>
        <dbReference type="ARBA" id="ARBA00004651"/>
    </source>
</evidence>
<dbReference type="GO" id="GO:0098797">
    <property type="term" value="C:plasma membrane protein complex"/>
    <property type="evidence" value="ECO:0007669"/>
    <property type="project" value="TreeGrafter"/>
</dbReference>
<comment type="subcellular location">
    <subcellularLocation>
        <location evidence="1">Cell membrane</location>
        <topology evidence="1">Multi-pass membrane protein</topology>
    </subcellularLocation>
</comment>
<evidence type="ECO:0000256" key="2">
    <source>
        <dbReference type="ARBA" id="ARBA00022475"/>
    </source>
</evidence>
<dbReference type="PANTHER" id="PTHR30489">
    <property type="entry name" value="LIPOPROTEIN-RELEASING SYSTEM TRANSMEMBRANE PROTEIN LOLE"/>
    <property type="match status" value="1"/>
</dbReference>
<dbReference type="AlphaFoldDB" id="A0A381ZS44"/>
<dbReference type="InterPro" id="IPR003838">
    <property type="entry name" value="ABC3_permease_C"/>
</dbReference>
<evidence type="ECO:0000256" key="6">
    <source>
        <dbReference type="SAM" id="Phobius"/>
    </source>
</evidence>
<organism evidence="8">
    <name type="scientific">marine metagenome</name>
    <dbReference type="NCBI Taxonomy" id="408172"/>
    <lineage>
        <taxon>unclassified sequences</taxon>
        <taxon>metagenomes</taxon>
        <taxon>ecological metagenomes</taxon>
    </lineage>
</organism>
<feature type="non-terminal residue" evidence="8">
    <location>
        <position position="1"/>
    </location>
</feature>